<evidence type="ECO:0000256" key="11">
    <source>
        <dbReference type="SAM" id="MobiDB-lite"/>
    </source>
</evidence>
<feature type="domain" description="SRCR" evidence="13">
    <location>
        <begin position="175"/>
        <end position="277"/>
    </location>
</feature>
<dbReference type="Proteomes" id="UP000030746">
    <property type="component" value="Unassembled WGS sequence"/>
</dbReference>
<feature type="domain" description="SRCR" evidence="13">
    <location>
        <begin position="1139"/>
        <end position="1239"/>
    </location>
</feature>
<feature type="domain" description="SRCR" evidence="13">
    <location>
        <begin position="799"/>
        <end position="911"/>
    </location>
</feature>
<feature type="compositionally biased region" description="Polar residues" evidence="11">
    <location>
        <begin position="1568"/>
        <end position="1596"/>
    </location>
</feature>
<feature type="disulfide bond" evidence="10">
    <location>
        <begin position="1099"/>
        <end position="1109"/>
    </location>
</feature>
<dbReference type="EMBL" id="KB202050">
    <property type="protein sequence ID" value="ESO92591.1"/>
    <property type="molecule type" value="Genomic_DNA"/>
</dbReference>
<evidence type="ECO:0000256" key="12">
    <source>
        <dbReference type="SAM" id="Phobius"/>
    </source>
</evidence>
<feature type="disulfide bond" evidence="10">
    <location>
        <begin position="1206"/>
        <end position="1216"/>
    </location>
</feature>
<comment type="caution">
    <text evidence="10">Lacks conserved residue(s) required for the propagation of feature annotation.</text>
</comment>
<dbReference type="OMA" id="KCTGQET"/>
<dbReference type="CTD" id="20246651"/>
<sequence>MFGYKFGSPRRYATFGQGSGPIYMDNVQCRGNEPVITNCSYSGWETHNCRHYEDAGVTCFNYDKAPTVQLVGSGPRSGRVQISFNGQTGTICDNSWSNNDARVVCKTMGFVDGIAFKGSYYGRGSGAIFLDRLYCNGREGTIFGCPNRGWTIADRSCTDHSKDASVVCYNEEVSISLINGPTGNQGIVQITIDGRPGTLCGSTFSSTSAKVLCKQMGYLDGTAQSRSLYGNTTGFSYMYQPSCDGTESKIWNCKNQGWNVTTRYCAAHNNDARLRLNGTKRGYGRAEVAIDGVWGRMCTGYSSYYTANAVCKQLGFTGGNSVSSRSSGRGRIYIRSVSCNSNAESLNQCSISWGTTRYCRELNVQCYGRVRLTNGNHLSTGSIEVNINNNWGSVCDHNWKAANTRVACKQLGYDDGLTACCSAYGNHPKAIIENVNCAGTESRLQDCTHDNPHKSSCYQHNVAVICYKGTKPTTYTWKLGGGNNYTGEVLVDYMGTTGRICSDNWDDNDARVVCKALGFRNGTAYNHARFDYYYASHGPFWLNNVGCTGSEATLNDCPLPTTPLGGVSKCNSGKAAGVLCADISGIYYRINGPQDNMGRVEVSVNGVWGSICNTGFDNREANVFCRTLGYSDGRAQVVSYPNPSGPVFKSNFQCTGDENNLAACPHQGWLKATDYRCSNHRRDASIICYDQVRLATGFGPDIKQGPVQYYSNGTWNLVCDTNFNDLSAKRICQDIGFFDGKAICCSAYGIGFQFWYNGGYRISNMTMACTGNEKSSMECLQESTCESQNYASAICFNDTDVINENYDFHFHDSTDKSGRIEVSHYNTKGRICSTFWDDTNARVYCKKRGYPDGIAYHSSRWTWTSVTERGPFWVGSMNCTGSEPSLKNCSFTDRLTLGNCSQADVGAVSCFDDTSGIQYRLAGGDKKEGRVEISVGGVWGTVCDLFWDKREAGVLCRSLGYSDGYSVRGAHYGPGSGPVWLSRLRCTGTETDLHRCPHNGFQSEVVDGSTYSWRKCQSHDDDASVVCVDKLKLNLGLNASMGAVEVYVSPSWLGVCDDGFDDNAAAVVCRTMGYPNGVKLPGSSFGVTDGPIGVTKVKCSAVMKTFSQCAQTISRTCPSGLYASVYCSMDDIVDDGIKVELDPDSTSGQSGLVKVHKGGVWGSVCMAGIDKVFATVACREFGFGGGIPYTSREKDIRPILMADVKCNGAERSLKDCSYTAKSKNNWCDYYAPRAGVLCYNTSIQFRLTGDTDKSRGRIEMNVDGQWGAFCNSWTDSRIGRVVCKQQGFVDGIMVSGNKYISPDDEPMWYTSTRCIGNESSITTCSSDGFQYNGYYRRYYEWACRRRTGPISVQCYNQEFKISQLRLADGTNSSGRVEVFLEGPNQWGTVCDDYWSDVDATVVCNQLGFATGTAIKRAAVFGQGTGQIWLDDVACTGSEMNLKDCPSNGFSVHNCQHTEDAGVTCKGVYVPPTTPPIVSTKPTGKGGPVTEQITGGKSGSDSGTAAAIAVPIVIIIIVGAVLGFLYYKRYGNRFKDLREDLVDEAPKHGGGGVSLRPSGAFFSKFRSGGASSSAQPGVTNPSYEFAQPSTFSPESDS</sequence>
<dbReference type="SMART" id="SM00202">
    <property type="entry name" value="SR"/>
    <property type="match status" value="14"/>
</dbReference>
<dbReference type="GeneID" id="20246651"/>
<evidence type="ECO:0000256" key="7">
    <source>
        <dbReference type="ARBA" id="ARBA00023157"/>
    </source>
</evidence>
<dbReference type="KEGG" id="lgi:LOTGIDRAFT_216664"/>
<feature type="transmembrane region" description="Helical" evidence="12">
    <location>
        <begin position="1504"/>
        <end position="1526"/>
    </location>
</feature>
<evidence type="ECO:0000313" key="14">
    <source>
        <dbReference type="EMBL" id="ESO92591.1"/>
    </source>
</evidence>
<feature type="disulfide bond" evidence="10">
    <location>
        <begin position="654"/>
        <end position="664"/>
    </location>
</feature>
<keyword evidence="8" id="KW-0675">Receptor</keyword>
<dbReference type="FunFam" id="3.10.250.10:FF:000016">
    <property type="entry name" value="Scavenger receptor cysteine-rich protein type 12"/>
    <property type="match status" value="3"/>
</dbReference>
<dbReference type="Pfam" id="PF00530">
    <property type="entry name" value="SRCR"/>
    <property type="match status" value="14"/>
</dbReference>
<keyword evidence="4" id="KW-0677">Repeat</keyword>
<keyword evidence="5 12" id="KW-1133">Transmembrane helix</keyword>
<dbReference type="PANTHER" id="PTHR48071">
    <property type="entry name" value="SRCR DOMAIN-CONTAINING PROTEIN"/>
    <property type="match status" value="1"/>
</dbReference>
<feature type="disulfide bond" evidence="10">
    <location>
        <begin position="1390"/>
        <end position="1454"/>
    </location>
</feature>
<feature type="disulfide bond" evidence="10">
    <location>
        <begin position="29"/>
        <end position="39"/>
    </location>
</feature>
<comment type="subcellular location">
    <subcellularLocation>
        <location evidence="1">Membrane</location>
        <topology evidence="1">Single-pass membrane protein</topology>
    </subcellularLocation>
</comment>
<feature type="domain" description="SRCR" evidence="13">
    <location>
        <begin position="1031"/>
        <end position="1128"/>
    </location>
</feature>
<evidence type="ECO:0000256" key="3">
    <source>
        <dbReference type="ARBA" id="ARBA00022729"/>
    </source>
</evidence>
<keyword evidence="2 12" id="KW-0812">Transmembrane</keyword>
<feature type="disulfide bond" evidence="10">
    <location>
        <begin position="547"/>
        <end position="557"/>
    </location>
</feature>
<evidence type="ECO:0000256" key="6">
    <source>
        <dbReference type="ARBA" id="ARBA00023136"/>
    </source>
</evidence>
<organism evidence="14 15">
    <name type="scientific">Lottia gigantea</name>
    <name type="common">Giant owl limpet</name>
    <dbReference type="NCBI Taxonomy" id="225164"/>
    <lineage>
        <taxon>Eukaryota</taxon>
        <taxon>Metazoa</taxon>
        <taxon>Spiralia</taxon>
        <taxon>Lophotrochozoa</taxon>
        <taxon>Mollusca</taxon>
        <taxon>Gastropoda</taxon>
        <taxon>Patellogastropoda</taxon>
        <taxon>Lottioidea</taxon>
        <taxon>Lottiidae</taxon>
        <taxon>Lottia</taxon>
    </lineage>
</organism>
<feature type="disulfide bond" evidence="10">
    <location>
        <begin position="986"/>
        <end position="996"/>
    </location>
</feature>
<dbReference type="SUPFAM" id="SSF56487">
    <property type="entry name" value="SRCR-like"/>
    <property type="match status" value="14"/>
</dbReference>
<feature type="disulfide bond" evidence="10">
    <location>
        <begin position="1403"/>
        <end position="1464"/>
    </location>
</feature>
<evidence type="ECO:0000256" key="8">
    <source>
        <dbReference type="ARBA" id="ARBA00023170"/>
    </source>
</evidence>
<gene>
    <name evidence="14" type="ORF">LOTGIDRAFT_216664</name>
</gene>
<dbReference type="PANTHER" id="PTHR48071:SF18">
    <property type="entry name" value="DELETED IN MALIGNANT BRAIN TUMORS 1 PROTEIN-RELATED"/>
    <property type="match status" value="1"/>
</dbReference>
<feature type="disulfide bond" evidence="10">
    <location>
        <begin position="879"/>
        <end position="889"/>
    </location>
</feature>
<feature type="domain" description="SRCR" evidence="13">
    <location>
        <begin position="370"/>
        <end position="467"/>
    </location>
</feature>
<feature type="domain" description="SRCR" evidence="13">
    <location>
        <begin position="1364"/>
        <end position="1465"/>
    </location>
</feature>
<evidence type="ECO:0000256" key="5">
    <source>
        <dbReference type="ARBA" id="ARBA00022989"/>
    </source>
</evidence>
<dbReference type="PROSITE" id="PS00420">
    <property type="entry name" value="SRCR_1"/>
    <property type="match status" value="4"/>
</dbReference>
<feature type="disulfide bond" evidence="10">
    <location>
        <begin position="135"/>
        <end position="145"/>
    </location>
</feature>
<evidence type="ECO:0000256" key="4">
    <source>
        <dbReference type="ARBA" id="ARBA00022737"/>
    </source>
</evidence>
<evidence type="ECO:0000256" key="2">
    <source>
        <dbReference type="ARBA" id="ARBA00022692"/>
    </source>
</evidence>
<dbReference type="Gene3D" id="3.10.250.10">
    <property type="entry name" value="SRCR-like domain"/>
    <property type="match status" value="14"/>
</dbReference>
<feature type="domain" description="SRCR" evidence="13">
    <location>
        <begin position="68"/>
        <end position="169"/>
    </location>
</feature>
<dbReference type="FunFam" id="3.10.250.10:FF:000007">
    <property type="entry name" value="Soluble scavenger receptor cysteine-rich domain-containing protein SSC5D"/>
    <property type="match status" value="1"/>
</dbReference>
<dbReference type="InterPro" id="IPR036772">
    <property type="entry name" value="SRCR-like_dom_sf"/>
</dbReference>
<keyword evidence="3" id="KW-0732">Signal</keyword>
<dbReference type="PROSITE" id="PS50287">
    <property type="entry name" value="SRCR_2"/>
    <property type="match status" value="14"/>
</dbReference>
<evidence type="ECO:0000256" key="10">
    <source>
        <dbReference type="PROSITE-ProRule" id="PRU00196"/>
    </source>
</evidence>
<feature type="disulfide bond" evidence="10">
    <location>
        <begin position="769"/>
        <end position="779"/>
    </location>
</feature>
<feature type="domain" description="SRCR" evidence="13">
    <location>
        <begin position="477"/>
        <end position="581"/>
    </location>
</feature>
<feature type="disulfide bond" evidence="10">
    <location>
        <begin position="1434"/>
        <end position="1444"/>
    </location>
</feature>
<keyword evidence="7 10" id="KW-1015">Disulfide bond</keyword>
<feature type="domain" description="SRCR" evidence="13">
    <location>
        <begin position="272"/>
        <end position="367"/>
    </location>
</feature>
<feature type="domain" description="SRCR" evidence="13">
    <location>
        <begin position="1"/>
        <end position="60"/>
    </location>
</feature>
<name>V4AGP4_LOTGI</name>
<proteinExistence type="predicted"/>
<feature type="disulfide bond" evidence="10">
    <location>
        <begin position="339"/>
        <end position="349"/>
    </location>
</feature>
<evidence type="ECO:0000256" key="1">
    <source>
        <dbReference type="ARBA" id="ARBA00004167"/>
    </source>
</evidence>
<evidence type="ECO:0000256" key="9">
    <source>
        <dbReference type="ARBA" id="ARBA00023180"/>
    </source>
</evidence>
<feature type="domain" description="SRCR" evidence="13">
    <location>
        <begin position="692"/>
        <end position="796"/>
    </location>
</feature>
<dbReference type="OrthoDB" id="6153669at2759"/>
<evidence type="ECO:0000313" key="15">
    <source>
        <dbReference type="Proteomes" id="UP000030746"/>
    </source>
</evidence>
<feature type="domain" description="SRCR" evidence="13">
    <location>
        <begin position="919"/>
        <end position="1028"/>
    </location>
</feature>
<protein>
    <recommendedName>
        <fullName evidence="13">SRCR domain-containing protein</fullName>
    </recommendedName>
</protein>
<reference evidence="14 15" key="1">
    <citation type="journal article" date="2013" name="Nature">
        <title>Insights into bilaterian evolution from three spiralian genomes.</title>
        <authorList>
            <person name="Simakov O."/>
            <person name="Marletaz F."/>
            <person name="Cho S.J."/>
            <person name="Edsinger-Gonzales E."/>
            <person name="Havlak P."/>
            <person name="Hellsten U."/>
            <person name="Kuo D.H."/>
            <person name="Larsson T."/>
            <person name="Lv J."/>
            <person name="Arendt D."/>
            <person name="Savage R."/>
            <person name="Osoegawa K."/>
            <person name="de Jong P."/>
            <person name="Grimwood J."/>
            <person name="Chapman J.A."/>
            <person name="Shapiro H."/>
            <person name="Aerts A."/>
            <person name="Otillar R.P."/>
            <person name="Terry A.Y."/>
            <person name="Boore J.L."/>
            <person name="Grigoriev I.V."/>
            <person name="Lindberg D.R."/>
            <person name="Seaver E.C."/>
            <person name="Weisblat D.A."/>
            <person name="Putnam N.H."/>
            <person name="Rokhsar D.S."/>
        </authorList>
    </citation>
    <scope>NUCLEOTIDE SEQUENCE [LARGE SCALE GENOMIC DNA]</scope>
</reference>
<dbReference type="FunFam" id="3.10.250.10:FF:000011">
    <property type="entry name" value="Scavenger receptor class A member 5"/>
    <property type="match status" value="1"/>
</dbReference>
<dbReference type="HOGENOM" id="CLU_002555_0_0_1"/>
<evidence type="ECO:0000259" key="13">
    <source>
        <dbReference type="PROSITE" id="PS50287"/>
    </source>
</evidence>
<accession>V4AGP4</accession>
<keyword evidence="6 12" id="KW-0472">Membrane</keyword>
<keyword evidence="9" id="KW-0325">Glycoprotein</keyword>
<feature type="region of interest" description="Disordered" evidence="11">
    <location>
        <begin position="1565"/>
        <end position="1596"/>
    </location>
</feature>
<dbReference type="InterPro" id="IPR001190">
    <property type="entry name" value="SRCR"/>
</dbReference>
<feature type="disulfide bond" evidence="10">
    <location>
        <begin position="437"/>
        <end position="447"/>
    </location>
</feature>
<feature type="disulfide bond" evidence="10">
    <location>
        <begin position="1314"/>
        <end position="1324"/>
    </location>
</feature>
<feature type="domain" description="SRCR" evidence="13">
    <location>
        <begin position="587"/>
        <end position="689"/>
    </location>
</feature>
<feature type="domain" description="SRCR" evidence="13">
    <location>
        <begin position="1245"/>
        <end position="1355"/>
    </location>
</feature>
<feature type="disulfide bond" evidence="10">
    <location>
        <begin position="243"/>
        <end position="253"/>
    </location>
</feature>
<dbReference type="GO" id="GO:0016020">
    <property type="term" value="C:membrane"/>
    <property type="evidence" value="ECO:0007669"/>
    <property type="project" value="UniProtKB-SubCell"/>
</dbReference>
<keyword evidence="15" id="KW-1185">Reference proteome</keyword>
<dbReference type="RefSeq" id="XP_009056732.1">
    <property type="nucleotide sequence ID" value="XM_009058484.1"/>
</dbReference>
<dbReference type="PRINTS" id="PR00258">
    <property type="entry name" value="SPERACTRCPTR"/>
</dbReference>
<dbReference type="FunFam" id="3.10.250.10:FF:000009">
    <property type="entry name" value="WC1"/>
    <property type="match status" value="1"/>
</dbReference>